<name>A0ABP2JUL2_9LIST</name>
<accession>A0ABP2JUL2</accession>
<dbReference type="Proteomes" id="UP000003412">
    <property type="component" value="Chromosome"/>
</dbReference>
<evidence type="ECO:0000313" key="1">
    <source>
        <dbReference type="EMBL" id="EFR86764.1"/>
    </source>
</evidence>
<keyword evidence="2" id="KW-1185">Reference proteome</keyword>
<reference evidence="1 2" key="1">
    <citation type="journal article" date="2010" name="Microbiol. Resour. Announc.">
        <title>Comparative genomics of the bacterial genus Listeria: Genome evolution is characterized by limited gene acquisition and limited gene loss.</title>
        <authorList>
            <person name="den Bakker H.C."/>
            <person name="Cummings C.A."/>
            <person name="Ferreira V."/>
            <person name="Vatta P."/>
            <person name="Orsi R.H."/>
            <person name="Degoricija L."/>
            <person name="Barker M."/>
            <person name="Petrauskene O."/>
            <person name="Furtado M.R."/>
            <person name="Wiedmann M."/>
        </authorList>
    </citation>
    <scope>NUCLEOTIDE SEQUENCE [LARGE SCALE GENOMIC DNA]</scope>
    <source>
        <strain evidence="1 2">FSL S4-120</strain>
    </source>
</reference>
<organism evidence="1 2">
    <name type="scientific">Listeria marthii FSL S4-120</name>
    <dbReference type="NCBI Taxonomy" id="702457"/>
    <lineage>
        <taxon>Bacteria</taxon>
        <taxon>Bacillati</taxon>
        <taxon>Bacillota</taxon>
        <taxon>Bacilli</taxon>
        <taxon>Bacillales</taxon>
        <taxon>Listeriaceae</taxon>
        <taxon>Listeria</taxon>
    </lineage>
</organism>
<dbReference type="EMBL" id="ADXF01000914">
    <property type="protein sequence ID" value="EFR86764.1"/>
    <property type="molecule type" value="Genomic_DNA"/>
</dbReference>
<protein>
    <submittedName>
        <fullName evidence="1">Uncharacterized protein</fullName>
    </submittedName>
</protein>
<gene>
    <name evidence="1" type="ORF">NT05LM_2811</name>
</gene>
<comment type="caution">
    <text evidence="1">The sequence shown here is derived from an EMBL/GenBank/DDBJ whole genome shotgun (WGS) entry which is preliminary data.</text>
</comment>
<sequence length="46" mass="5288">MKMSNRVALFLNEDNKIVGMEFSGFTEGEWKELDESMRCKSGLKSN</sequence>
<evidence type="ECO:0000313" key="2">
    <source>
        <dbReference type="Proteomes" id="UP000003412"/>
    </source>
</evidence>
<proteinExistence type="predicted"/>